<dbReference type="InterPro" id="IPR036150">
    <property type="entry name" value="Cyt_b/b6_C_sf"/>
</dbReference>
<proteinExistence type="predicted"/>
<feature type="transmembrane region" description="Helical" evidence="1">
    <location>
        <begin position="66"/>
        <end position="94"/>
    </location>
</feature>
<dbReference type="GO" id="GO:0022904">
    <property type="term" value="P:respiratory electron transport chain"/>
    <property type="evidence" value="ECO:0007669"/>
    <property type="project" value="InterPro"/>
</dbReference>
<dbReference type="InterPro" id="IPR027387">
    <property type="entry name" value="Cytb/b6-like_sf"/>
</dbReference>
<keyword evidence="1" id="KW-0472">Membrane</keyword>
<feature type="transmembrane region" description="Helical" evidence="1">
    <location>
        <begin position="154"/>
        <end position="174"/>
    </location>
</feature>
<feature type="transmembrane region" description="Helical" evidence="1">
    <location>
        <begin position="317"/>
        <end position="338"/>
    </location>
</feature>
<feature type="transmembrane region" description="Helical" evidence="1">
    <location>
        <begin position="231"/>
        <end position="252"/>
    </location>
</feature>
<dbReference type="PANTHER" id="PTHR19271">
    <property type="entry name" value="CYTOCHROME B"/>
    <property type="match status" value="1"/>
</dbReference>
<evidence type="ECO:0000313" key="3">
    <source>
        <dbReference type="EMBL" id="RJP23903.1"/>
    </source>
</evidence>
<feature type="transmembrane region" description="Helical" evidence="1">
    <location>
        <begin position="480"/>
        <end position="499"/>
    </location>
</feature>
<gene>
    <name evidence="3" type="ORF">C4520_05530</name>
</gene>
<dbReference type="PROSITE" id="PS51002">
    <property type="entry name" value="CYTB_NTER"/>
    <property type="match status" value="1"/>
</dbReference>
<evidence type="ECO:0000313" key="4">
    <source>
        <dbReference type="Proteomes" id="UP000265882"/>
    </source>
</evidence>
<dbReference type="InterPro" id="IPR005797">
    <property type="entry name" value="Cyt_b/b6_N"/>
</dbReference>
<feature type="domain" description="Cytochrome b/b6 N-terminal region profile" evidence="2">
    <location>
        <begin position="72"/>
        <end position="263"/>
    </location>
</feature>
<feature type="transmembrane region" description="Helical" evidence="1">
    <location>
        <begin position="124"/>
        <end position="142"/>
    </location>
</feature>
<feature type="transmembrane region" description="Helical" evidence="1">
    <location>
        <begin position="412"/>
        <end position="432"/>
    </location>
</feature>
<dbReference type="GO" id="GO:0009055">
    <property type="term" value="F:electron transfer activity"/>
    <property type="evidence" value="ECO:0007669"/>
    <property type="project" value="InterPro"/>
</dbReference>
<evidence type="ECO:0000259" key="2">
    <source>
        <dbReference type="PROSITE" id="PS51002"/>
    </source>
</evidence>
<protein>
    <submittedName>
        <fullName evidence="3">DUF4405 domain-containing protein</fullName>
    </submittedName>
</protein>
<feature type="transmembrane region" description="Helical" evidence="1">
    <location>
        <begin position="367"/>
        <end position="392"/>
    </location>
</feature>
<feature type="transmembrane region" description="Helical" evidence="1">
    <location>
        <begin position="444"/>
        <end position="468"/>
    </location>
</feature>
<dbReference type="PANTHER" id="PTHR19271:SF16">
    <property type="entry name" value="CYTOCHROME B"/>
    <property type="match status" value="1"/>
</dbReference>
<keyword evidence="1" id="KW-1133">Transmembrane helix</keyword>
<dbReference type="GO" id="GO:0016491">
    <property type="term" value="F:oxidoreductase activity"/>
    <property type="evidence" value="ECO:0007669"/>
    <property type="project" value="InterPro"/>
</dbReference>
<dbReference type="InterPro" id="IPR016174">
    <property type="entry name" value="Di-haem_cyt_TM"/>
</dbReference>
<organism evidence="3 4">
    <name type="scientific">Abyssobacteria bacterium (strain SURF_5)</name>
    <dbReference type="NCBI Taxonomy" id="2093360"/>
    <lineage>
        <taxon>Bacteria</taxon>
        <taxon>Pseudomonadati</taxon>
        <taxon>Candidatus Hydrogenedentota</taxon>
        <taxon>Candidatus Abyssobacteria</taxon>
    </lineage>
</organism>
<evidence type="ECO:0000256" key="1">
    <source>
        <dbReference type="SAM" id="Phobius"/>
    </source>
</evidence>
<comment type="caution">
    <text evidence="3">The sequence shown here is derived from an EMBL/GenBank/DDBJ whole genome shotgun (WGS) entry which is preliminary data.</text>
</comment>
<keyword evidence="1" id="KW-0812">Transmembrane</keyword>
<dbReference type="Gene3D" id="1.20.810.10">
    <property type="entry name" value="Cytochrome Bc1 Complex, Chain C"/>
    <property type="match status" value="1"/>
</dbReference>
<sequence length="518" mass="57809">MAQDKKQFGTALETFTENLQQTPANLRDAAIRHGRPDTDRTRSEAVFSNFFLHIHSTRVQERTLKFWSTCGLGVGALAAFIILTITGVLLMVYYKPSTLQAYESIKDIHFIVPTGQFIRNIHRWSAHLMVLLVFLHMARVFYTSSYKSPREFNWLVGLALLVLTLGLSFTGYLLPWDQLAYWAITIGSNIAQSPRELTDALGITRFFDPGGIQKRVLLGADTVGQEALTRFYLLHVILLPLVLAIFLGVHFWRVRKDGGLARPLDEPEAPVRLLTGQHVAFHPSPQKTYGLMALVRGKTPHVDLGQGNTITSWPNAFYAEVAVFMATCAICLVLALIADAPLKELANPAVPENPAKAPWYFLGLQELVSYSAFMGGIGIPTLVLIGLGLIPFLDREREPGGLWCAGDGRRKLALQSALFGTIVVVALLAFTIRFGWLRNWFPGIPQLVIILLNPGTLLVAVFAGWSLYVIRRHNSTRAGAIALFTCFFVAFIILTYVATVHRGPNWNFYWSHSQWPIH</sequence>
<dbReference type="GO" id="GO:0016020">
    <property type="term" value="C:membrane"/>
    <property type="evidence" value="ECO:0007669"/>
    <property type="project" value="InterPro"/>
</dbReference>
<dbReference type="Proteomes" id="UP000265882">
    <property type="component" value="Unassembled WGS sequence"/>
</dbReference>
<accession>A0A3A4NTM2</accession>
<dbReference type="EMBL" id="QZKU01000042">
    <property type="protein sequence ID" value="RJP23903.1"/>
    <property type="molecule type" value="Genomic_DNA"/>
</dbReference>
<dbReference type="SUPFAM" id="SSF81342">
    <property type="entry name" value="Transmembrane di-heme cytochromes"/>
    <property type="match status" value="1"/>
</dbReference>
<dbReference type="SUPFAM" id="SSF81648">
    <property type="entry name" value="a domain/subunit of cytochrome bc1 complex (Ubiquinol-cytochrome c reductase)"/>
    <property type="match status" value="1"/>
</dbReference>
<name>A0A3A4NTM2_ABYX5</name>
<reference evidence="3 4" key="1">
    <citation type="journal article" date="2017" name="ISME J.">
        <title>Energy and carbon metabolisms in a deep terrestrial subsurface fluid microbial community.</title>
        <authorList>
            <person name="Momper L."/>
            <person name="Jungbluth S.P."/>
            <person name="Lee M.D."/>
            <person name="Amend J.P."/>
        </authorList>
    </citation>
    <scope>NUCLEOTIDE SEQUENCE [LARGE SCALE GENOMIC DNA]</scope>
    <source>
        <strain evidence="3">SURF_5</strain>
    </source>
</reference>
<dbReference type="AlphaFoldDB" id="A0A3A4NTM2"/>
<dbReference type="Pfam" id="PF00033">
    <property type="entry name" value="Cytochrome_B"/>
    <property type="match status" value="1"/>
</dbReference>